<dbReference type="PANTHER" id="PTHR36408">
    <property type="entry name" value="TRANSMEMBRANE PROTEIN"/>
    <property type="match status" value="1"/>
</dbReference>
<feature type="compositionally biased region" description="Basic and acidic residues" evidence="1">
    <location>
        <begin position="281"/>
        <end position="306"/>
    </location>
</feature>
<keyword evidence="4" id="KW-1185">Reference proteome</keyword>
<feature type="compositionally biased region" description="Polar residues" evidence="1">
    <location>
        <begin position="307"/>
        <end position="321"/>
    </location>
</feature>
<sequence length="321" mass="35890">MSLTFQHLFAIANSPSRLPFYVITPIKPSLKKPNFSPPILSRHLSNSLHLQNFPYKPQVIFSFSAKSYSFPLKAYQSDDTVSAQVSDGFNLDAFLSIAEFLCIVSSAIITISYAVNSTVLSSKKTVLGVIGSNKAFAWGLVVMVSGMVIGAWIRRRQWLRFCRVTVREGRESVNLVERIEKLEEDLRSSATIIRVLSRQLEKLGIRFRVTRKALKEPVAETAALAKKNSEATRALAVQEDILEKELGEIQKVLLAMQEQQQKQLELILAIGKSGKLWESKQEPCQEQAKVETSDFTKKAKQLETQETRASGASKGTNNDKP</sequence>
<feature type="region of interest" description="Disordered" evidence="1">
    <location>
        <begin position="281"/>
        <end position="321"/>
    </location>
</feature>
<protein>
    <recommendedName>
        <fullName evidence="5">Transmembrane protein</fullName>
    </recommendedName>
</protein>
<accession>A0ABQ9MDJ9</accession>
<dbReference type="Proteomes" id="UP001174677">
    <property type="component" value="Chromosome 7"/>
</dbReference>
<evidence type="ECO:0000313" key="4">
    <source>
        <dbReference type="Proteomes" id="UP001174677"/>
    </source>
</evidence>
<keyword evidence="2" id="KW-0472">Membrane</keyword>
<proteinExistence type="predicted"/>
<reference evidence="3" key="1">
    <citation type="journal article" date="2023" name="Plant Biotechnol. J.">
        <title>Chromosome-level wild Hevea brasiliensis genome provides new tools for genomic-assisted breeding and valuable loci to elevate rubber yield.</title>
        <authorList>
            <person name="Cheng H."/>
            <person name="Song X."/>
            <person name="Hu Y."/>
            <person name="Wu T."/>
            <person name="Yang Q."/>
            <person name="An Z."/>
            <person name="Feng S."/>
            <person name="Deng Z."/>
            <person name="Wu W."/>
            <person name="Zeng X."/>
            <person name="Tu M."/>
            <person name="Wang X."/>
            <person name="Huang H."/>
        </authorList>
    </citation>
    <scope>NUCLEOTIDE SEQUENCE</scope>
    <source>
        <strain evidence="3">MT/VB/25A 57/8</strain>
    </source>
</reference>
<organism evidence="3 4">
    <name type="scientific">Hevea brasiliensis</name>
    <name type="common">Para rubber tree</name>
    <name type="synonym">Siphonia brasiliensis</name>
    <dbReference type="NCBI Taxonomy" id="3981"/>
    <lineage>
        <taxon>Eukaryota</taxon>
        <taxon>Viridiplantae</taxon>
        <taxon>Streptophyta</taxon>
        <taxon>Embryophyta</taxon>
        <taxon>Tracheophyta</taxon>
        <taxon>Spermatophyta</taxon>
        <taxon>Magnoliopsida</taxon>
        <taxon>eudicotyledons</taxon>
        <taxon>Gunneridae</taxon>
        <taxon>Pentapetalae</taxon>
        <taxon>rosids</taxon>
        <taxon>fabids</taxon>
        <taxon>Malpighiales</taxon>
        <taxon>Euphorbiaceae</taxon>
        <taxon>Crotonoideae</taxon>
        <taxon>Micrandreae</taxon>
        <taxon>Hevea</taxon>
    </lineage>
</organism>
<keyword evidence="2" id="KW-0812">Transmembrane</keyword>
<feature type="transmembrane region" description="Helical" evidence="2">
    <location>
        <begin position="135"/>
        <end position="153"/>
    </location>
</feature>
<feature type="transmembrane region" description="Helical" evidence="2">
    <location>
        <begin position="93"/>
        <end position="115"/>
    </location>
</feature>
<gene>
    <name evidence="3" type="ORF">P3X46_012774</name>
</gene>
<keyword evidence="2" id="KW-1133">Transmembrane helix</keyword>
<evidence type="ECO:0000256" key="2">
    <source>
        <dbReference type="SAM" id="Phobius"/>
    </source>
</evidence>
<dbReference type="EMBL" id="JARPOI010000007">
    <property type="protein sequence ID" value="KAJ9177567.1"/>
    <property type="molecule type" value="Genomic_DNA"/>
</dbReference>
<evidence type="ECO:0000256" key="1">
    <source>
        <dbReference type="SAM" id="MobiDB-lite"/>
    </source>
</evidence>
<dbReference type="PANTHER" id="PTHR36408:SF1">
    <property type="entry name" value="TRANSMEMBRANE PROTEIN"/>
    <property type="match status" value="1"/>
</dbReference>
<evidence type="ECO:0000313" key="3">
    <source>
        <dbReference type="EMBL" id="KAJ9177567.1"/>
    </source>
</evidence>
<comment type="caution">
    <text evidence="3">The sequence shown here is derived from an EMBL/GenBank/DDBJ whole genome shotgun (WGS) entry which is preliminary data.</text>
</comment>
<evidence type="ECO:0008006" key="5">
    <source>
        <dbReference type="Google" id="ProtNLM"/>
    </source>
</evidence>
<name>A0ABQ9MDJ9_HEVBR</name>